<dbReference type="GO" id="GO:0004150">
    <property type="term" value="F:dihydroneopterin aldolase activity"/>
    <property type="evidence" value="ECO:0007669"/>
    <property type="project" value="UniProtKB-EC"/>
</dbReference>
<sequence>MTMQDIIYIHAIRVRTVIGILPHERAAKQTLIISCELGTNTRAAGEADEIKQALDYAAICADIIKYAENSQYSLIEAFAEHLAAYLLTAYPLAANICLDIQKPGALEATREVGLRIYRERK</sequence>
<dbReference type="PANTHER" id="PTHR42844:SF1">
    <property type="entry name" value="DIHYDRONEOPTERIN ALDOLASE 1-RELATED"/>
    <property type="match status" value="1"/>
</dbReference>
<dbReference type="EC" id="4.1.2.25" evidence="4"/>
<evidence type="ECO:0000256" key="2">
    <source>
        <dbReference type="ARBA" id="ARBA00005013"/>
    </source>
</evidence>
<reference evidence="9 10" key="1">
    <citation type="submission" date="2018-06" db="EMBL/GenBank/DDBJ databases">
        <authorList>
            <consortium name="Pathogen Informatics"/>
            <person name="Doyle S."/>
        </authorList>
    </citation>
    <scope>NUCLEOTIDE SEQUENCE [LARGE SCALE GENOMIC DNA]</scope>
    <source>
        <strain evidence="9 10">NCTC13294</strain>
    </source>
</reference>
<dbReference type="SMART" id="SM00905">
    <property type="entry name" value="FolB"/>
    <property type="match status" value="1"/>
</dbReference>
<evidence type="ECO:0000313" key="9">
    <source>
        <dbReference type="EMBL" id="SUX20666.1"/>
    </source>
</evidence>
<evidence type="ECO:0000256" key="6">
    <source>
        <dbReference type="ARBA" id="ARBA00023239"/>
    </source>
</evidence>
<comment type="similarity">
    <text evidence="3">Belongs to the DHNA family.</text>
</comment>
<keyword evidence="10" id="KW-1185">Reference proteome</keyword>
<dbReference type="RefSeq" id="WP_115611042.1">
    <property type="nucleotide sequence ID" value="NZ_JBHLZC010000001.1"/>
</dbReference>
<dbReference type="OrthoDB" id="9810587at2"/>
<dbReference type="SUPFAM" id="SSF55620">
    <property type="entry name" value="Tetrahydrobiopterin biosynthesis enzymes-like"/>
    <property type="match status" value="1"/>
</dbReference>
<evidence type="ECO:0000256" key="4">
    <source>
        <dbReference type="ARBA" id="ARBA00013043"/>
    </source>
</evidence>
<evidence type="ECO:0000259" key="8">
    <source>
        <dbReference type="SMART" id="SM00905"/>
    </source>
</evidence>
<evidence type="ECO:0000313" key="10">
    <source>
        <dbReference type="Proteomes" id="UP000254572"/>
    </source>
</evidence>
<dbReference type="InterPro" id="IPR043133">
    <property type="entry name" value="GTP-CH-I_C/QueF"/>
</dbReference>
<dbReference type="NCBIfam" id="TIGR00526">
    <property type="entry name" value="folB_dom"/>
    <property type="match status" value="1"/>
</dbReference>
<evidence type="ECO:0000256" key="5">
    <source>
        <dbReference type="ARBA" id="ARBA00022909"/>
    </source>
</evidence>
<dbReference type="EMBL" id="UFUW01000001">
    <property type="protein sequence ID" value="SUX20666.1"/>
    <property type="molecule type" value="Genomic_DNA"/>
</dbReference>
<evidence type="ECO:0000256" key="3">
    <source>
        <dbReference type="ARBA" id="ARBA00005708"/>
    </source>
</evidence>
<comment type="catalytic activity">
    <reaction evidence="1">
        <text>7,8-dihydroneopterin = 6-hydroxymethyl-7,8-dihydropterin + glycolaldehyde</text>
        <dbReference type="Rhea" id="RHEA:10540"/>
        <dbReference type="ChEBI" id="CHEBI:17001"/>
        <dbReference type="ChEBI" id="CHEBI:17071"/>
        <dbReference type="ChEBI" id="CHEBI:44841"/>
        <dbReference type="EC" id="4.1.2.25"/>
    </reaction>
</comment>
<proteinExistence type="inferred from homology"/>
<keyword evidence="6 9" id="KW-0456">Lyase</keyword>
<feature type="domain" description="Dihydroneopterin aldolase/epimerase" evidence="8">
    <location>
        <begin position="7"/>
        <end position="118"/>
    </location>
</feature>
<comment type="pathway">
    <text evidence="2">Cofactor biosynthesis; tetrahydrofolate biosynthesis; 2-amino-4-hydroxy-6-hydroxymethyl-7,8-dihydropteridine diphosphate from 7,8-dihydroneopterin triphosphate: step 3/4.</text>
</comment>
<evidence type="ECO:0000256" key="1">
    <source>
        <dbReference type="ARBA" id="ARBA00001353"/>
    </source>
</evidence>
<accession>A0A381E3B5</accession>
<dbReference type="Gene3D" id="3.30.1130.10">
    <property type="match status" value="1"/>
</dbReference>
<protein>
    <recommendedName>
        <fullName evidence="4">dihydroneopterin aldolase</fullName>
        <ecNumber evidence="4">4.1.2.25</ecNumber>
    </recommendedName>
    <alternativeName>
        <fullName evidence="7">7,8-dihydroneopterin aldolase</fullName>
    </alternativeName>
</protein>
<dbReference type="GO" id="GO:0005737">
    <property type="term" value="C:cytoplasm"/>
    <property type="evidence" value="ECO:0007669"/>
    <property type="project" value="TreeGrafter"/>
</dbReference>
<dbReference type="InterPro" id="IPR006156">
    <property type="entry name" value="Dihydroneopterin_aldolase"/>
</dbReference>
<dbReference type="Pfam" id="PF02152">
    <property type="entry name" value="FolB"/>
    <property type="match status" value="1"/>
</dbReference>
<dbReference type="PANTHER" id="PTHR42844">
    <property type="entry name" value="DIHYDRONEOPTERIN ALDOLASE 1-RELATED"/>
    <property type="match status" value="1"/>
</dbReference>
<organism evidence="9 10">
    <name type="scientific">Cardiobacterium valvarum</name>
    <dbReference type="NCBI Taxonomy" id="194702"/>
    <lineage>
        <taxon>Bacteria</taxon>
        <taxon>Pseudomonadati</taxon>
        <taxon>Pseudomonadota</taxon>
        <taxon>Gammaproteobacteria</taxon>
        <taxon>Cardiobacteriales</taxon>
        <taxon>Cardiobacteriaceae</taxon>
        <taxon>Cardiobacterium</taxon>
    </lineage>
</organism>
<name>A0A381E3B5_9GAMM</name>
<dbReference type="InterPro" id="IPR006157">
    <property type="entry name" value="FolB_dom"/>
</dbReference>
<dbReference type="GO" id="GO:0046656">
    <property type="term" value="P:folic acid biosynthetic process"/>
    <property type="evidence" value="ECO:0007669"/>
    <property type="project" value="UniProtKB-KW"/>
</dbReference>
<dbReference type="Proteomes" id="UP000254572">
    <property type="component" value="Unassembled WGS sequence"/>
</dbReference>
<gene>
    <name evidence="9" type="primary">folB</name>
    <name evidence="9" type="ORF">NCTC13294_00802</name>
</gene>
<dbReference type="AlphaFoldDB" id="A0A381E3B5"/>
<evidence type="ECO:0000256" key="7">
    <source>
        <dbReference type="ARBA" id="ARBA00032903"/>
    </source>
</evidence>
<keyword evidence="5" id="KW-0289">Folate biosynthesis</keyword>